<feature type="compositionally biased region" description="Basic and acidic residues" evidence="10">
    <location>
        <begin position="134"/>
        <end position="147"/>
    </location>
</feature>
<dbReference type="InterPro" id="IPR015943">
    <property type="entry name" value="WD40/YVTN_repeat-like_dom_sf"/>
</dbReference>
<dbReference type="GO" id="GO:0009640">
    <property type="term" value="P:photomorphogenesis"/>
    <property type="evidence" value="ECO:0007669"/>
    <property type="project" value="InterPro"/>
</dbReference>
<feature type="repeat" description="WD" evidence="9">
    <location>
        <begin position="727"/>
        <end position="767"/>
    </location>
</feature>
<organism evidence="12 13">
    <name type="scientific">Ceratodon purpureus</name>
    <name type="common">Fire moss</name>
    <name type="synonym">Dicranum purpureum</name>
    <dbReference type="NCBI Taxonomy" id="3225"/>
    <lineage>
        <taxon>Eukaryota</taxon>
        <taxon>Viridiplantae</taxon>
        <taxon>Streptophyta</taxon>
        <taxon>Embryophyta</taxon>
        <taxon>Bryophyta</taxon>
        <taxon>Bryophytina</taxon>
        <taxon>Bryopsida</taxon>
        <taxon>Dicranidae</taxon>
        <taxon>Pseudoditrichales</taxon>
        <taxon>Ditrichaceae</taxon>
        <taxon>Ceratodon</taxon>
    </lineage>
</organism>
<evidence type="ECO:0000256" key="3">
    <source>
        <dbReference type="ARBA" id="ARBA00022679"/>
    </source>
</evidence>
<keyword evidence="5" id="KW-0833">Ubl conjugation pathway</keyword>
<dbReference type="InterPro" id="IPR044630">
    <property type="entry name" value="SPA1/2/3/4"/>
</dbReference>
<feature type="compositionally biased region" description="Low complexity" evidence="10">
    <location>
        <begin position="111"/>
        <end position="120"/>
    </location>
</feature>
<dbReference type="InterPro" id="IPR036322">
    <property type="entry name" value="WD40_repeat_dom_sf"/>
</dbReference>
<dbReference type="GO" id="GO:0042802">
    <property type="term" value="F:identical protein binding"/>
    <property type="evidence" value="ECO:0007669"/>
    <property type="project" value="UniProtKB-ARBA"/>
</dbReference>
<comment type="caution">
    <text evidence="12">The sequence shown here is derived from an EMBL/GenBank/DDBJ whole genome shotgun (WGS) entry which is preliminary data.</text>
</comment>
<dbReference type="Pfam" id="PF00400">
    <property type="entry name" value="WD40"/>
    <property type="match status" value="3"/>
</dbReference>
<dbReference type="InterPro" id="IPR011009">
    <property type="entry name" value="Kinase-like_dom_sf"/>
</dbReference>
<keyword evidence="3" id="KW-0808">Transferase</keyword>
<dbReference type="SUPFAM" id="SSF50978">
    <property type="entry name" value="WD40 repeat-like"/>
    <property type="match status" value="1"/>
</dbReference>
<name>A0A8T0HFG7_CERPU</name>
<dbReference type="InterPro" id="IPR020472">
    <property type="entry name" value="WD40_PAC1"/>
</dbReference>
<dbReference type="GO" id="GO:0005524">
    <property type="term" value="F:ATP binding"/>
    <property type="evidence" value="ECO:0007669"/>
    <property type="project" value="InterPro"/>
</dbReference>
<keyword evidence="4" id="KW-0677">Repeat</keyword>
<dbReference type="AlphaFoldDB" id="A0A8T0HFG7"/>
<keyword evidence="7" id="KW-0539">Nucleus</keyword>
<protein>
    <recommendedName>
        <fullName evidence="11">Protein kinase domain-containing protein</fullName>
    </recommendedName>
</protein>
<evidence type="ECO:0000256" key="4">
    <source>
        <dbReference type="ARBA" id="ARBA00022737"/>
    </source>
</evidence>
<gene>
    <name evidence="12" type="ORF">KC19_6G133100</name>
</gene>
<accession>A0A8T0HFG7</accession>
<feature type="compositionally biased region" description="Basic and acidic residues" evidence="10">
    <location>
        <begin position="421"/>
        <end position="443"/>
    </location>
</feature>
<dbReference type="Proteomes" id="UP000822688">
    <property type="component" value="Chromosome 6"/>
</dbReference>
<dbReference type="PANTHER" id="PTHR44218">
    <property type="entry name" value="PROTEIN SPA1-RELATED 2"/>
    <property type="match status" value="1"/>
</dbReference>
<feature type="compositionally biased region" description="Polar residues" evidence="10">
    <location>
        <begin position="121"/>
        <end position="132"/>
    </location>
</feature>
<evidence type="ECO:0000256" key="2">
    <source>
        <dbReference type="ARBA" id="ARBA00022574"/>
    </source>
</evidence>
<keyword evidence="8" id="KW-0607">Phytochrome signaling pathway</keyword>
<proteinExistence type="predicted"/>
<feature type="region of interest" description="Disordered" evidence="10">
    <location>
        <begin position="399"/>
        <end position="449"/>
    </location>
</feature>
<comment type="subcellular location">
    <subcellularLocation>
        <location evidence="1">Nucleus</location>
    </subcellularLocation>
</comment>
<evidence type="ECO:0000256" key="1">
    <source>
        <dbReference type="ARBA" id="ARBA00004123"/>
    </source>
</evidence>
<evidence type="ECO:0000313" key="12">
    <source>
        <dbReference type="EMBL" id="KAG0570020.1"/>
    </source>
</evidence>
<dbReference type="SMART" id="SM00320">
    <property type="entry name" value="WD40"/>
    <property type="match status" value="7"/>
</dbReference>
<evidence type="ECO:0000256" key="9">
    <source>
        <dbReference type="PROSITE-ProRule" id="PRU00221"/>
    </source>
</evidence>
<dbReference type="EMBL" id="CM026427">
    <property type="protein sequence ID" value="KAG0570020.1"/>
    <property type="molecule type" value="Genomic_DNA"/>
</dbReference>
<keyword evidence="13" id="KW-1185">Reference proteome</keyword>
<sequence length="866" mass="95306">MRELPGRESGGATDVLSAHGRSPVKGTQGTPLGSNDVDSGGSGGALVEEVTVRQWLSVPNREVDKVQSLHIFKQVLDFVDLAHGQGVMLRNIRPSCFLLSPLNRVAFIDSASTRSSSDQSYENSTGKGSPSPESGRHGDVGDGRRQAESLAHPPAGAASSRPTSSRRELENRIQEGMASGQWLPERSGSSGSGGDRRGGSRGGQSSEMNSSSGKRVDLNSSDGVLRNAEDCFPQRELLHMEQAWYTSPEEHATGTSTFASDIYSLGVLIFELFCSFGSEGERARVMADLRNRILPPRLLSERPKEASFCLWLLHPDPSCRPKAREIYNCEILMEAGDAIAERQAAVQLEEKEAESEVLYEFLLRMQSQKQENARKLAHDVSRLSADIQEVERRRLALKKKRGPVSKGENGGQRRISGSNMQERKGLLGKRQHPEDGIGSREKSMAGTDGRGKILSKSARFMSNFNHLEKVYFSMNWRAGAPGMGMSKPSSRQGSQSLSIGCAANDDKKLNSRAGEDNEEDWLGCFFDSLCKYARYSRFEVKATLRHGDLLNTANMVCSLSFDRDEEYFATAGVCKRIKVFECETILNEHVDIHYPVVEMPCRSKLSSVCWNGYIKSHLASCDYEGVVQLWDASANRVLMEYEEHEKRAWSVDFSKADPQKLASGSDDGTVKLWSINQESSIGTIKTKANVCCIQFPPDSGHLLTFGSADYKVYVYDLRTTKLPLCILASHQKAVSYVKFVDSVTLVSASTDNTLKLWDLTRANTTPHAQTACSLTYTGHTNEKNFIGLSIADGYIACGSETNSVFAYHKSLPMEMASHKFGCTDPITGREVEEDGGQFVSSVCWRGKSQTLVAANSMGNIKILEMV</sequence>
<feature type="region of interest" description="Disordered" evidence="10">
    <location>
        <begin position="1"/>
        <end position="43"/>
    </location>
</feature>
<dbReference type="InterPro" id="IPR000719">
    <property type="entry name" value="Prot_kinase_dom"/>
</dbReference>
<dbReference type="PROSITE" id="PS50294">
    <property type="entry name" value="WD_REPEATS_REGION"/>
    <property type="match status" value="2"/>
</dbReference>
<dbReference type="PROSITE" id="PS50082">
    <property type="entry name" value="WD_REPEATS_2"/>
    <property type="match status" value="2"/>
</dbReference>
<dbReference type="GO" id="GO:0005634">
    <property type="term" value="C:nucleus"/>
    <property type="evidence" value="ECO:0007669"/>
    <property type="project" value="UniProtKB-SubCell"/>
</dbReference>
<dbReference type="PRINTS" id="PR00320">
    <property type="entry name" value="GPROTEINBRPT"/>
</dbReference>
<evidence type="ECO:0000256" key="10">
    <source>
        <dbReference type="SAM" id="MobiDB-lite"/>
    </source>
</evidence>
<feature type="compositionally biased region" description="Polar residues" evidence="10">
    <location>
        <begin position="207"/>
        <end position="220"/>
    </location>
</feature>
<keyword evidence="2 9" id="KW-0853">WD repeat</keyword>
<dbReference type="PROSITE" id="PS50011">
    <property type="entry name" value="PROTEIN_KINASE_DOM"/>
    <property type="match status" value="1"/>
</dbReference>
<dbReference type="InterPro" id="IPR001680">
    <property type="entry name" value="WD40_rpt"/>
</dbReference>
<dbReference type="PROSITE" id="PS00678">
    <property type="entry name" value="WD_REPEATS_1"/>
    <property type="match status" value="1"/>
</dbReference>
<dbReference type="FunFam" id="2.130.10.10:FF:000090">
    <property type="entry name" value="E3 ubiquitin-protein ligase RFWD2 isoform X1"/>
    <property type="match status" value="1"/>
</dbReference>
<dbReference type="GO" id="GO:0009585">
    <property type="term" value="P:red, far-red light phototransduction"/>
    <property type="evidence" value="ECO:0007669"/>
    <property type="project" value="UniProtKB-KW"/>
</dbReference>
<dbReference type="InterPro" id="IPR019775">
    <property type="entry name" value="WD40_repeat_CS"/>
</dbReference>
<evidence type="ECO:0000256" key="6">
    <source>
        <dbReference type="ARBA" id="ARBA00023054"/>
    </source>
</evidence>
<dbReference type="SUPFAM" id="SSF56112">
    <property type="entry name" value="Protein kinase-like (PK-like)"/>
    <property type="match status" value="1"/>
</dbReference>
<feature type="region of interest" description="Disordered" evidence="10">
    <location>
        <begin position="111"/>
        <end position="220"/>
    </location>
</feature>
<evidence type="ECO:0000256" key="5">
    <source>
        <dbReference type="ARBA" id="ARBA00022786"/>
    </source>
</evidence>
<evidence type="ECO:0000259" key="11">
    <source>
        <dbReference type="PROSITE" id="PS50011"/>
    </source>
</evidence>
<feature type="domain" description="Protein kinase" evidence="11">
    <location>
        <begin position="1"/>
        <end position="333"/>
    </location>
</feature>
<feature type="repeat" description="WD" evidence="9">
    <location>
        <begin position="641"/>
        <end position="683"/>
    </location>
</feature>
<evidence type="ECO:0000313" key="13">
    <source>
        <dbReference type="Proteomes" id="UP000822688"/>
    </source>
</evidence>
<dbReference type="GO" id="GO:0004672">
    <property type="term" value="F:protein kinase activity"/>
    <property type="evidence" value="ECO:0007669"/>
    <property type="project" value="InterPro"/>
</dbReference>
<evidence type="ECO:0000256" key="7">
    <source>
        <dbReference type="ARBA" id="ARBA00023242"/>
    </source>
</evidence>
<dbReference type="SMART" id="SM00220">
    <property type="entry name" value="S_TKc"/>
    <property type="match status" value="1"/>
</dbReference>
<dbReference type="Gene3D" id="2.130.10.10">
    <property type="entry name" value="YVTN repeat-like/Quinoprotein amine dehydrogenase"/>
    <property type="match status" value="1"/>
</dbReference>
<evidence type="ECO:0000256" key="8">
    <source>
        <dbReference type="ARBA" id="ARBA00084091"/>
    </source>
</evidence>
<reference evidence="12 13" key="1">
    <citation type="submission" date="2020-06" db="EMBL/GenBank/DDBJ databases">
        <title>WGS assembly of Ceratodon purpureus strain R40.</title>
        <authorList>
            <person name="Carey S.B."/>
            <person name="Jenkins J."/>
            <person name="Shu S."/>
            <person name="Lovell J.T."/>
            <person name="Sreedasyam A."/>
            <person name="Maumus F."/>
            <person name="Tiley G.P."/>
            <person name="Fernandez-Pozo N."/>
            <person name="Barry K."/>
            <person name="Chen C."/>
            <person name="Wang M."/>
            <person name="Lipzen A."/>
            <person name="Daum C."/>
            <person name="Saski C.A."/>
            <person name="Payton A.C."/>
            <person name="Mcbreen J.C."/>
            <person name="Conrad R.E."/>
            <person name="Kollar L.M."/>
            <person name="Olsson S."/>
            <person name="Huttunen S."/>
            <person name="Landis J.B."/>
            <person name="Wickett N.J."/>
            <person name="Johnson M.G."/>
            <person name="Rensing S.A."/>
            <person name="Grimwood J."/>
            <person name="Schmutz J."/>
            <person name="Mcdaniel S.F."/>
        </authorList>
    </citation>
    <scope>NUCLEOTIDE SEQUENCE [LARGE SCALE GENOMIC DNA]</scope>
    <source>
        <strain evidence="12 13">R40</strain>
    </source>
</reference>
<dbReference type="Gene3D" id="1.10.510.10">
    <property type="entry name" value="Transferase(Phosphotransferase) domain 1"/>
    <property type="match status" value="1"/>
</dbReference>
<keyword evidence="6" id="KW-0175">Coiled coil</keyword>
<dbReference type="PANTHER" id="PTHR44218:SF6">
    <property type="entry name" value="PROTEIN SUPPRESSOR OF PHYA-105 1"/>
    <property type="match status" value="1"/>
</dbReference>